<protein>
    <submittedName>
        <fullName evidence="1">Uncharacterized protein</fullName>
    </submittedName>
</protein>
<evidence type="ECO:0000313" key="2">
    <source>
        <dbReference type="Proteomes" id="UP000488956"/>
    </source>
</evidence>
<proteinExistence type="predicted"/>
<name>A0A6G0K1C0_9STRA</name>
<accession>A0A6G0K1C0</accession>
<dbReference type="EMBL" id="QXFX01002768">
    <property type="protein sequence ID" value="KAE9073813.1"/>
    <property type="molecule type" value="Genomic_DNA"/>
</dbReference>
<gene>
    <name evidence="1" type="ORF">PF010_g24923</name>
</gene>
<sequence length="65" mass="7184">MGEPQGEQGPLLLVLGPHHVGRWHPAYVASRRASHLENLISMLVLAFYHKSKVDKKLIGTKAAQT</sequence>
<dbReference type="Proteomes" id="UP000488956">
    <property type="component" value="Unassembled WGS sequence"/>
</dbReference>
<reference evidence="1 2" key="1">
    <citation type="submission" date="2018-09" db="EMBL/GenBank/DDBJ databases">
        <title>Genomic investigation of the strawberry pathogen Phytophthora fragariae indicates pathogenicity is determined by transcriptional variation in three key races.</title>
        <authorList>
            <person name="Adams T.M."/>
            <person name="Armitage A.D."/>
            <person name="Sobczyk M.K."/>
            <person name="Bates H.J."/>
            <person name="Dunwell J.M."/>
            <person name="Nellist C.F."/>
            <person name="Harrison R.J."/>
        </authorList>
    </citation>
    <scope>NUCLEOTIDE SEQUENCE [LARGE SCALE GENOMIC DNA]</scope>
    <source>
        <strain evidence="1 2">ONT-3</strain>
    </source>
</reference>
<evidence type="ECO:0000313" key="1">
    <source>
        <dbReference type="EMBL" id="KAE9073813.1"/>
    </source>
</evidence>
<dbReference type="AlphaFoldDB" id="A0A6G0K1C0"/>
<comment type="caution">
    <text evidence="1">The sequence shown here is derived from an EMBL/GenBank/DDBJ whole genome shotgun (WGS) entry which is preliminary data.</text>
</comment>
<organism evidence="1 2">
    <name type="scientific">Phytophthora fragariae</name>
    <dbReference type="NCBI Taxonomy" id="53985"/>
    <lineage>
        <taxon>Eukaryota</taxon>
        <taxon>Sar</taxon>
        <taxon>Stramenopiles</taxon>
        <taxon>Oomycota</taxon>
        <taxon>Peronosporomycetes</taxon>
        <taxon>Peronosporales</taxon>
        <taxon>Peronosporaceae</taxon>
        <taxon>Phytophthora</taxon>
    </lineage>
</organism>